<evidence type="ECO:0000256" key="6">
    <source>
        <dbReference type="ARBA" id="ARBA00023015"/>
    </source>
</evidence>
<dbReference type="GO" id="GO:0043565">
    <property type="term" value="F:sequence-specific DNA binding"/>
    <property type="evidence" value="ECO:0007669"/>
    <property type="project" value="InterPro"/>
</dbReference>
<evidence type="ECO:0000256" key="4">
    <source>
        <dbReference type="ARBA" id="ARBA00022771"/>
    </source>
</evidence>
<gene>
    <name evidence="16" type="primary">LOC105430005</name>
</gene>
<comment type="subcellular location">
    <subcellularLocation>
        <location evidence="1">Nucleus</location>
        <location evidence="1">Nucleoplasm</location>
    </subcellularLocation>
</comment>
<evidence type="ECO:0000256" key="7">
    <source>
        <dbReference type="ARBA" id="ARBA00023054"/>
    </source>
</evidence>
<name>A0A6I9WG84_9HYME</name>
<dbReference type="Proteomes" id="UP000504615">
    <property type="component" value="Unplaced"/>
</dbReference>
<evidence type="ECO:0000313" key="15">
    <source>
        <dbReference type="Proteomes" id="UP000504615"/>
    </source>
</evidence>
<accession>A0A6I9WG84</accession>
<evidence type="ECO:0000256" key="13">
    <source>
        <dbReference type="SAM" id="Coils"/>
    </source>
</evidence>
<keyword evidence="8 12" id="KW-0238">DNA-binding</keyword>
<dbReference type="PROSITE" id="PS50950">
    <property type="entry name" value="ZF_THAP"/>
    <property type="match status" value="1"/>
</dbReference>
<keyword evidence="9" id="KW-0804">Transcription</keyword>
<evidence type="ECO:0000259" key="14">
    <source>
        <dbReference type="PROSITE" id="PS50950"/>
    </source>
</evidence>
<evidence type="ECO:0000256" key="1">
    <source>
        <dbReference type="ARBA" id="ARBA00004642"/>
    </source>
</evidence>
<keyword evidence="3" id="KW-0479">Metal-binding</keyword>
<dbReference type="SUPFAM" id="SSF57716">
    <property type="entry name" value="Glucocorticoid receptor-like (DNA-binding domain)"/>
    <property type="match status" value="1"/>
</dbReference>
<dbReference type="RefSeq" id="XP_011641605.1">
    <property type="nucleotide sequence ID" value="XM_011643303.2"/>
</dbReference>
<evidence type="ECO:0000256" key="8">
    <source>
        <dbReference type="ARBA" id="ARBA00023125"/>
    </source>
</evidence>
<dbReference type="InterPro" id="IPR038441">
    <property type="entry name" value="THAP_Znf_sf"/>
</dbReference>
<evidence type="ECO:0000256" key="3">
    <source>
        <dbReference type="ARBA" id="ARBA00022723"/>
    </source>
</evidence>
<evidence type="ECO:0000256" key="12">
    <source>
        <dbReference type="PROSITE-ProRule" id="PRU00309"/>
    </source>
</evidence>
<evidence type="ECO:0000256" key="9">
    <source>
        <dbReference type="ARBA" id="ARBA00023163"/>
    </source>
</evidence>
<evidence type="ECO:0000256" key="2">
    <source>
        <dbReference type="ARBA" id="ARBA00006177"/>
    </source>
</evidence>
<sequence>MPTCSVKGCKSKHGPGNIHFFRFPLNDKSHLDKWIAAVKRPDWKPNKDSRICSLHFKDNDIIQGMGYQRRYLRKNAIPKNCSLIIAGKEQNDITLLMSKKTYGTTNMSRSISSSEIRISNDRIKWDHTYAKIIANVLINDGPNIFDIRSLNESVQSAIPHLNKTHKCTQTDSENIIVPVSYSSTNFNFEKKLDFVNALKTIKKLSENIKNIKRKNKTLQQKLRRQNKRIISMKEILQRLQYK</sequence>
<evidence type="ECO:0000256" key="11">
    <source>
        <dbReference type="ARBA" id="ARBA00023306"/>
    </source>
</evidence>
<feature type="coiled-coil region" evidence="13">
    <location>
        <begin position="194"/>
        <end position="235"/>
    </location>
</feature>
<dbReference type="GO" id="GO:0008270">
    <property type="term" value="F:zinc ion binding"/>
    <property type="evidence" value="ECO:0007669"/>
    <property type="project" value="UniProtKB-KW"/>
</dbReference>
<dbReference type="InterPro" id="IPR006612">
    <property type="entry name" value="THAP_Znf"/>
</dbReference>
<keyword evidence="6" id="KW-0805">Transcription regulation</keyword>
<keyword evidence="15" id="KW-1185">Reference proteome</keyword>
<keyword evidence="11" id="KW-0131">Cell cycle</keyword>
<evidence type="ECO:0000256" key="10">
    <source>
        <dbReference type="ARBA" id="ARBA00023242"/>
    </source>
</evidence>
<feature type="domain" description="THAP-type" evidence="14">
    <location>
        <begin position="1"/>
        <end position="81"/>
    </location>
</feature>
<evidence type="ECO:0000313" key="16">
    <source>
        <dbReference type="RefSeq" id="XP_011641605.1"/>
    </source>
</evidence>
<dbReference type="InterPro" id="IPR026516">
    <property type="entry name" value="THAP1/10"/>
</dbReference>
<evidence type="ECO:0000256" key="5">
    <source>
        <dbReference type="ARBA" id="ARBA00022833"/>
    </source>
</evidence>
<keyword evidence="10" id="KW-0539">Nucleus</keyword>
<keyword evidence="7 13" id="KW-0175">Coiled coil</keyword>
<keyword evidence="5" id="KW-0862">Zinc</keyword>
<dbReference type="PANTHER" id="PTHR46600:SF1">
    <property type="entry name" value="THAP DOMAIN-CONTAINING PROTEIN 1"/>
    <property type="match status" value="1"/>
</dbReference>
<dbReference type="Pfam" id="PF05485">
    <property type="entry name" value="THAP"/>
    <property type="match status" value="1"/>
</dbReference>
<dbReference type="GeneID" id="105430005"/>
<dbReference type="OrthoDB" id="7539473at2759"/>
<dbReference type="SMART" id="SM00980">
    <property type="entry name" value="THAP"/>
    <property type="match status" value="1"/>
</dbReference>
<protein>
    <submittedName>
        <fullName evidence="16">THAP domain-containing protein 1-like</fullName>
    </submittedName>
</protein>
<dbReference type="AlphaFoldDB" id="A0A6I9WG84"/>
<proteinExistence type="inferred from homology"/>
<dbReference type="Gene3D" id="6.20.210.20">
    <property type="entry name" value="THAP domain"/>
    <property type="match status" value="1"/>
</dbReference>
<dbReference type="PANTHER" id="PTHR46600">
    <property type="entry name" value="THAP DOMAIN-CONTAINING"/>
    <property type="match status" value="1"/>
</dbReference>
<dbReference type="KEGG" id="pbar:105430005"/>
<dbReference type="GO" id="GO:0005654">
    <property type="term" value="C:nucleoplasm"/>
    <property type="evidence" value="ECO:0007669"/>
    <property type="project" value="UniProtKB-SubCell"/>
</dbReference>
<reference evidence="16" key="1">
    <citation type="submission" date="2025-08" db="UniProtKB">
        <authorList>
            <consortium name="RefSeq"/>
        </authorList>
    </citation>
    <scope>IDENTIFICATION</scope>
</reference>
<organism evidence="15 16">
    <name type="scientific">Pogonomyrmex barbatus</name>
    <name type="common">red harvester ant</name>
    <dbReference type="NCBI Taxonomy" id="144034"/>
    <lineage>
        <taxon>Eukaryota</taxon>
        <taxon>Metazoa</taxon>
        <taxon>Ecdysozoa</taxon>
        <taxon>Arthropoda</taxon>
        <taxon>Hexapoda</taxon>
        <taxon>Insecta</taxon>
        <taxon>Pterygota</taxon>
        <taxon>Neoptera</taxon>
        <taxon>Endopterygota</taxon>
        <taxon>Hymenoptera</taxon>
        <taxon>Apocrita</taxon>
        <taxon>Aculeata</taxon>
        <taxon>Formicoidea</taxon>
        <taxon>Formicidae</taxon>
        <taxon>Myrmicinae</taxon>
        <taxon>Pogonomyrmex</taxon>
    </lineage>
</organism>
<keyword evidence="4 12" id="KW-0863">Zinc-finger</keyword>
<dbReference type="SMART" id="SM00692">
    <property type="entry name" value="DM3"/>
    <property type="match status" value="1"/>
</dbReference>
<comment type="similarity">
    <text evidence="2">Belongs to the THAP1 family.</text>
</comment>